<dbReference type="GeneID" id="92377970"/>
<dbReference type="AlphaFoldDB" id="A0A1G4IJD8"/>
<dbReference type="EMBL" id="CZPT02001868">
    <property type="protein sequence ID" value="SCU72453.1"/>
    <property type="molecule type" value="Genomic_DNA"/>
</dbReference>
<name>A0A1G4IJD8_TRYEQ</name>
<evidence type="ECO:0000313" key="2">
    <source>
        <dbReference type="Proteomes" id="UP000195570"/>
    </source>
</evidence>
<comment type="caution">
    <text evidence="1">The sequence shown here is derived from an EMBL/GenBank/DDBJ whole genome shotgun (WGS) entry which is preliminary data.</text>
</comment>
<keyword evidence="2" id="KW-1185">Reference proteome</keyword>
<evidence type="ECO:0000313" key="1">
    <source>
        <dbReference type="EMBL" id="SCU72453.1"/>
    </source>
</evidence>
<dbReference type="VEuPathDB" id="TriTrypDB:TEOVI_000403000"/>
<dbReference type="Proteomes" id="UP000195570">
    <property type="component" value="Unassembled WGS sequence"/>
</dbReference>
<accession>A0A1G4IJD8</accession>
<reference evidence="1" key="1">
    <citation type="submission" date="2016-09" db="EMBL/GenBank/DDBJ databases">
        <authorList>
            <person name="Hebert L."/>
            <person name="Moumen B."/>
        </authorList>
    </citation>
    <scope>NUCLEOTIDE SEQUENCE [LARGE SCALE GENOMIC DNA]</scope>
    <source>
        <strain evidence="1">OVI</strain>
    </source>
</reference>
<proteinExistence type="predicted"/>
<dbReference type="RefSeq" id="XP_067082948.1">
    <property type="nucleotide sequence ID" value="XM_067226847.1"/>
</dbReference>
<protein>
    <submittedName>
        <fullName evidence="1">Archaic translocase of outer membrane 11 kDa subunit</fullName>
    </submittedName>
</protein>
<gene>
    <name evidence="1" type="ORF">TEOVI_000403000</name>
</gene>
<sequence>MMFGRPAVPQATWEEKYFYQKLHHLFDHAADWFVTKVNWWMPSIGAGMVLSLFVLSGPNAIAEGASVLIPTLSPVVRAPPFGLQMPEREGGPQEEDEEEF</sequence>
<organism evidence="1 2">
    <name type="scientific">Trypanosoma equiperdum</name>
    <dbReference type="NCBI Taxonomy" id="5694"/>
    <lineage>
        <taxon>Eukaryota</taxon>
        <taxon>Discoba</taxon>
        <taxon>Euglenozoa</taxon>
        <taxon>Kinetoplastea</taxon>
        <taxon>Metakinetoplastina</taxon>
        <taxon>Trypanosomatida</taxon>
        <taxon>Trypanosomatidae</taxon>
        <taxon>Trypanosoma</taxon>
    </lineage>
</organism>